<reference evidence="2 3" key="1">
    <citation type="submission" date="2016-07" db="EMBL/GenBank/DDBJ databases">
        <title>Pervasive Adenine N6-methylation of Active Genes in Fungi.</title>
        <authorList>
            <consortium name="DOE Joint Genome Institute"/>
            <person name="Mondo S.J."/>
            <person name="Dannebaum R.O."/>
            <person name="Kuo R.C."/>
            <person name="Labutti K."/>
            <person name="Haridas S."/>
            <person name="Kuo A."/>
            <person name="Salamov A."/>
            <person name="Ahrendt S.R."/>
            <person name="Lipzen A."/>
            <person name="Sullivan W."/>
            <person name="Andreopoulos W.B."/>
            <person name="Clum A."/>
            <person name="Lindquist E."/>
            <person name="Daum C."/>
            <person name="Ramamoorthy G.K."/>
            <person name="Gryganskyi A."/>
            <person name="Culley D."/>
            <person name="Magnuson J.K."/>
            <person name="James T.Y."/>
            <person name="O'Malley M.A."/>
            <person name="Stajich J.E."/>
            <person name="Spatafora J.W."/>
            <person name="Visel A."/>
            <person name="Grigoriev I.V."/>
        </authorList>
    </citation>
    <scope>NUCLEOTIDE SEQUENCE [LARGE SCALE GENOMIC DNA]</scope>
    <source>
        <strain evidence="2 3">PL171</strain>
    </source>
</reference>
<evidence type="ECO:0008006" key="4">
    <source>
        <dbReference type="Google" id="ProtNLM"/>
    </source>
</evidence>
<dbReference type="PANTHER" id="PTHR46586:SF3">
    <property type="entry name" value="ANKYRIN REPEAT-CONTAINING PROTEIN"/>
    <property type="match status" value="1"/>
</dbReference>
<protein>
    <recommendedName>
        <fullName evidence="4">Ankyrin repeat-containing domain protein</fullName>
    </recommendedName>
</protein>
<dbReference type="OrthoDB" id="70387at2759"/>
<feature type="compositionally biased region" description="Polar residues" evidence="1">
    <location>
        <begin position="154"/>
        <end position="164"/>
    </location>
</feature>
<dbReference type="AlphaFoldDB" id="A0A1Y2HMM7"/>
<organism evidence="2 3">
    <name type="scientific">Catenaria anguillulae PL171</name>
    <dbReference type="NCBI Taxonomy" id="765915"/>
    <lineage>
        <taxon>Eukaryota</taxon>
        <taxon>Fungi</taxon>
        <taxon>Fungi incertae sedis</taxon>
        <taxon>Blastocladiomycota</taxon>
        <taxon>Blastocladiomycetes</taxon>
        <taxon>Blastocladiales</taxon>
        <taxon>Catenariaceae</taxon>
        <taxon>Catenaria</taxon>
    </lineage>
</organism>
<dbReference type="InterPro" id="IPR036770">
    <property type="entry name" value="Ankyrin_rpt-contain_sf"/>
</dbReference>
<dbReference type="Proteomes" id="UP000193411">
    <property type="component" value="Unassembled WGS sequence"/>
</dbReference>
<dbReference type="EMBL" id="MCFL01000029">
    <property type="protein sequence ID" value="ORZ34352.1"/>
    <property type="molecule type" value="Genomic_DNA"/>
</dbReference>
<dbReference type="Gene3D" id="1.25.40.20">
    <property type="entry name" value="Ankyrin repeat-containing domain"/>
    <property type="match status" value="1"/>
</dbReference>
<gene>
    <name evidence="2" type="ORF">BCR44DRAFT_45256</name>
</gene>
<feature type="compositionally biased region" description="Acidic residues" evidence="1">
    <location>
        <begin position="171"/>
        <end position="195"/>
    </location>
</feature>
<dbReference type="InterPro" id="IPR052050">
    <property type="entry name" value="SecEffector_AnkRepeat"/>
</dbReference>
<dbReference type="SUPFAM" id="SSF48403">
    <property type="entry name" value="Ankyrin repeat"/>
    <property type="match status" value="1"/>
</dbReference>
<sequence length="446" mass="49773">MCGELPDKALVRNGLCLGFGAQLRKPKETNKKPASRRCRGCSVISHSQHEQLATPDEPEPPIPSPPVHILHAVPRTFAPSATLAAFAPFVTYPRQWSIETELGMVNADTASFQGDLWMLDVLVKLFQLGRYPPGTTLANTLDGMCLSDDDDEQVQGTDQDQVDSVTAGLGEEGDSDMDGYSNDEDDEYYDDDNDAQDQPHSALMDSKCPFMYSEHALNAASADNRVHVLDWWLKLHRQDPELYPLLYSESALDSASWNGHVQVLDWWLDSGLELRFSWAALADASEAGRVYVLDWWLRAEKEGKLKRDCSSRVLDRASFGNHVSVLDWWVDKGELPSLIGKYSDQAIAVAASRGHVDVLKWWKAKSDAGVFPPTAWAAEKVARSASSRLKMKVLDWMLEEGVLTDAVKKDLVRKLSFADGAEFNEWKPEVREWWVNEAGVVVPPAQ</sequence>
<comment type="caution">
    <text evidence="2">The sequence shown here is derived from an EMBL/GenBank/DDBJ whole genome shotgun (WGS) entry which is preliminary data.</text>
</comment>
<dbReference type="PANTHER" id="PTHR46586">
    <property type="entry name" value="ANKYRIN REPEAT-CONTAINING PROTEIN"/>
    <property type="match status" value="1"/>
</dbReference>
<feature type="region of interest" description="Disordered" evidence="1">
    <location>
        <begin position="148"/>
        <end position="200"/>
    </location>
</feature>
<keyword evidence="3" id="KW-1185">Reference proteome</keyword>
<proteinExistence type="predicted"/>
<evidence type="ECO:0000313" key="2">
    <source>
        <dbReference type="EMBL" id="ORZ34352.1"/>
    </source>
</evidence>
<evidence type="ECO:0000313" key="3">
    <source>
        <dbReference type="Proteomes" id="UP000193411"/>
    </source>
</evidence>
<evidence type="ECO:0000256" key="1">
    <source>
        <dbReference type="SAM" id="MobiDB-lite"/>
    </source>
</evidence>
<name>A0A1Y2HMM7_9FUNG</name>
<accession>A0A1Y2HMM7</accession>
<dbReference type="STRING" id="765915.A0A1Y2HMM7"/>